<organism evidence="3 4">
    <name type="scientific">Ketogulonicigenium vulgare (strain WSH-001)</name>
    <dbReference type="NCBI Taxonomy" id="759362"/>
    <lineage>
        <taxon>Bacteria</taxon>
        <taxon>Pseudomonadati</taxon>
        <taxon>Pseudomonadota</taxon>
        <taxon>Alphaproteobacteria</taxon>
        <taxon>Rhodobacterales</taxon>
        <taxon>Roseobacteraceae</taxon>
        <taxon>Ketogulonicigenium</taxon>
    </lineage>
</organism>
<sequence length="509" mass="55540">MQASTRSLTADFTHFQPADTAPPAPIPQLPDAAARLAALTAQVTADLAMMGYATKPWVLPRAHLGQVVPDVVIIGAGQSGLALGHMLKRRGVTNVLLLDRNPAGYEGVWDTYARNYEIRSPKTITGLELGIPSLTVQSWFVALHGQAAWDALTRVPRAHWMDYLRWYRQIADLNIRNDINVMDIAYDADGVTLTLQDGAQVRTRYVVLATGMEGGGNWVVPDFIRNALPADRYNHSCEAFDASRFAGKDIGVLGAGASAFDATVAALDAGAASVQTFMRRPAISVLDLVREFENGGFLDHAHALSDETKWELGLFLSGLSQAPAEHHFYRALAFANFRFHSGAPWLDVRMDGDRIAVTTPKGSFHFDHLITATGVTTNMMLRPELHRLAADALLWRDRFTPPDGNTASARLNFPYLDDYYRFQPKTAGAAPGIDRIFAFNALAMPSMGGLAAVSISSHRFGTARLASGLTRALFLDQEAELIPTLAQVDTPCITLTPYAREMLGMLDCD</sequence>
<dbReference type="RefSeq" id="WP_013382902.1">
    <property type="nucleotide sequence ID" value="NC_017384.1"/>
</dbReference>
<dbReference type="OrthoDB" id="8671611at2"/>
<reference evidence="3 4" key="1">
    <citation type="journal article" date="2011" name="J. Bacteriol.">
        <title>Complete genome sequence of the industrial strain Ketogulonicigenium vulgare WSH-001.</title>
        <authorList>
            <person name="Liu L."/>
            <person name="Li Y."/>
            <person name="Zhang J."/>
            <person name="Zhou Z."/>
            <person name="Liu J."/>
            <person name="Li X."/>
            <person name="Zhou J."/>
            <person name="Du G."/>
            <person name="Wang L."/>
            <person name="Chen J."/>
        </authorList>
    </citation>
    <scope>NUCLEOTIDE SEQUENCE [LARGE SCALE GENOMIC DNA]</scope>
    <source>
        <strain evidence="3 4">WSH-001</strain>
    </source>
</reference>
<keyword evidence="1 3" id="KW-0560">Oxidoreductase</keyword>
<name>F9Y755_KETVW</name>
<evidence type="ECO:0000313" key="4">
    <source>
        <dbReference type="Proteomes" id="UP000000692"/>
    </source>
</evidence>
<evidence type="ECO:0000256" key="2">
    <source>
        <dbReference type="SAM" id="MobiDB-lite"/>
    </source>
</evidence>
<dbReference type="HOGENOM" id="CLU_044076_0_0_5"/>
<proteinExistence type="predicted"/>
<dbReference type="PANTHER" id="PTHR43539">
    <property type="entry name" value="FLAVIN-BINDING MONOOXYGENASE-LIKE PROTEIN (AFU_ORTHOLOGUE AFUA_4G09220)"/>
    <property type="match status" value="1"/>
</dbReference>
<keyword evidence="3" id="KW-0812">Transmembrane</keyword>
<dbReference type="SUPFAM" id="SSF51905">
    <property type="entry name" value="FAD/NAD(P)-binding domain"/>
    <property type="match status" value="1"/>
</dbReference>
<evidence type="ECO:0000313" key="3">
    <source>
        <dbReference type="EMBL" id="AEM42245.1"/>
    </source>
</evidence>
<dbReference type="Proteomes" id="UP000000692">
    <property type="component" value="Chromosome"/>
</dbReference>
<accession>F9Y755</accession>
<protein>
    <submittedName>
        <fullName evidence="3">Putative transmembrane oxidoreductase protein</fullName>
        <ecNumber evidence="3">1.1.1.-</ecNumber>
    </submittedName>
</protein>
<keyword evidence="4" id="KW-1185">Reference proteome</keyword>
<gene>
    <name evidence="3" type="ordered locus">KVU_2406</name>
</gene>
<dbReference type="eggNOG" id="COG2072">
    <property type="taxonomic scope" value="Bacteria"/>
</dbReference>
<dbReference type="InterPro" id="IPR050982">
    <property type="entry name" value="Auxin_biosynth/cation_transpt"/>
</dbReference>
<dbReference type="AlphaFoldDB" id="F9Y755"/>
<dbReference type="Pfam" id="PF13738">
    <property type="entry name" value="Pyr_redox_3"/>
    <property type="match status" value="1"/>
</dbReference>
<dbReference type="InterPro" id="IPR036188">
    <property type="entry name" value="FAD/NAD-bd_sf"/>
</dbReference>
<dbReference type="KEGG" id="kvl:KVU_2406"/>
<dbReference type="GO" id="GO:0050660">
    <property type="term" value="F:flavin adenine dinucleotide binding"/>
    <property type="evidence" value="ECO:0007669"/>
    <property type="project" value="TreeGrafter"/>
</dbReference>
<feature type="region of interest" description="Disordered" evidence="2">
    <location>
        <begin position="1"/>
        <end position="26"/>
    </location>
</feature>
<feature type="compositionally biased region" description="Polar residues" evidence="2">
    <location>
        <begin position="1"/>
        <end position="10"/>
    </location>
</feature>
<dbReference type="PANTHER" id="PTHR43539:SF91">
    <property type="entry name" value="FAD-DEPENDENT URATE HYDROXYLASE"/>
    <property type="match status" value="1"/>
</dbReference>
<dbReference type="Gene3D" id="3.50.50.60">
    <property type="entry name" value="FAD/NAD(P)-binding domain"/>
    <property type="match status" value="2"/>
</dbReference>
<dbReference type="EC" id="1.1.1.-" evidence="3"/>
<keyword evidence="3" id="KW-0472">Membrane</keyword>
<dbReference type="PATRIC" id="fig|759362.5.peg.2501"/>
<evidence type="ECO:0000256" key="1">
    <source>
        <dbReference type="ARBA" id="ARBA00023002"/>
    </source>
</evidence>
<dbReference type="Gene3D" id="3.30.9.10">
    <property type="entry name" value="D-Amino Acid Oxidase, subunit A, domain 2"/>
    <property type="match status" value="1"/>
</dbReference>
<dbReference type="GO" id="GO:0004497">
    <property type="term" value="F:monooxygenase activity"/>
    <property type="evidence" value="ECO:0007669"/>
    <property type="project" value="TreeGrafter"/>
</dbReference>
<dbReference type="EMBL" id="CP002018">
    <property type="protein sequence ID" value="AEM42245.1"/>
    <property type="molecule type" value="Genomic_DNA"/>
</dbReference>